<gene>
    <name evidence="1" type="ORF">FPHYL_7316</name>
</gene>
<protein>
    <submittedName>
        <fullName evidence="1">Swim zinc finger domain-containing protein</fullName>
    </submittedName>
</protein>
<dbReference type="InterPro" id="IPR022025">
    <property type="entry name" value="Amidoligase_2"/>
</dbReference>
<dbReference type="PANTHER" id="PTHR36847">
    <property type="entry name" value="AMIDOLIGASE ENZYME"/>
    <property type="match status" value="1"/>
</dbReference>
<reference evidence="1 2" key="1">
    <citation type="submission" date="2020-05" db="EMBL/GenBank/DDBJ databases">
        <title>Identification and distribution of gene clusters putatively required for synthesis of sphingolipid metabolism inhibitors in phylogenetically diverse species of the filamentous fungus Fusarium.</title>
        <authorList>
            <person name="Kim H.-S."/>
            <person name="Busman M."/>
            <person name="Brown D.W."/>
            <person name="Divon H."/>
            <person name="Uhlig S."/>
            <person name="Proctor R.H."/>
        </authorList>
    </citation>
    <scope>NUCLEOTIDE SEQUENCE [LARGE SCALE GENOMIC DNA]</scope>
    <source>
        <strain evidence="1 2">NRRL 13617</strain>
    </source>
</reference>
<name>A0A8H5JRC7_9HYPO</name>
<accession>A0A8H5JRC7</accession>
<dbReference type="Proteomes" id="UP000582016">
    <property type="component" value="Unassembled WGS sequence"/>
</dbReference>
<evidence type="ECO:0000313" key="2">
    <source>
        <dbReference type="Proteomes" id="UP000582016"/>
    </source>
</evidence>
<dbReference type="AlphaFoldDB" id="A0A8H5JRC7"/>
<evidence type="ECO:0000313" key="1">
    <source>
        <dbReference type="EMBL" id="KAF5558725.1"/>
    </source>
</evidence>
<comment type="caution">
    <text evidence="1">The sequence shown here is derived from an EMBL/GenBank/DDBJ whole genome shotgun (WGS) entry which is preliminary data.</text>
</comment>
<keyword evidence="2" id="KW-1185">Reference proteome</keyword>
<organism evidence="1 2">
    <name type="scientific">Fusarium phyllophilum</name>
    <dbReference type="NCBI Taxonomy" id="47803"/>
    <lineage>
        <taxon>Eukaryota</taxon>
        <taxon>Fungi</taxon>
        <taxon>Dikarya</taxon>
        <taxon>Ascomycota</taxon>
        <taxon>Pezizomycotina</taxon>
        <taxon>Sordariomycetes</taxon>
        <taxon>Hypocreomycetidae</taxon>
        <taxon>Hypocreales</taxon>
        <taxon>Nectriaceae</taxon>
        <taxon>Fusarium</taxon>
        <taxon>Fusarium fujikuroi species complex</taxon>
    </lineage>
</organism>
<dbReference type="EMBL" id="JAAOAQ010000264">
    <property type="protein sequence ID" value="KAF5558725.1"/>
    <property type="molecule type" value="Genomic_DNA"/>
</dbReference>
<dbReference type="PANTHER" id="PTHR36847:SF1">
    <property type="entry name" value="AMIDOLIGASE ENZYME"/>
    <property type="match status" value="1"/>
</dbReference>
<sequence length="370" mass="42293">MADYHFGIEIEVIVEPHKVRTPLSTKHALYYSKLAASLRKRGLKAKADDLQQGYTKRPEHYDKWWITKDGSLGSHTDKIPMEAVSPVLSLRANWEHIWEHEIDVFWTAMRVVFHMPDRSLLCGSHIHVSKGLNQTFSLPQVKKIAFGVVYYEGLILKLLMRERANNRYCKQNTLNSTQLMRCNGNYNAIAELIKSAKSTTALKNIMQNDRYVLWNFDNIVPGSSGTIEFRGGRCLRGEVRTKRWIAFTIALIQALLNMNNIANPNISTLESWTPEGLYNVIKKAASQLSLRNSLPEDWKVLNESQSNTRFGSPNLGKYFQLSSWEPGMAARLAAIIDQLWKVFQTDQAQEARLTVTHSRTAHPETWLAYG</sequence>
<dbReference type="OrthoDB" id="5291055at2759"/>
<proteinExistence type="predicted"/>
<dbReference type="Pfam" id="PF12224">
    <property type="entry name" value="Amidoligase_2"/>
    <property type="match status" value="1"/>
</dbReference>